<dbReference type="GeneID" id="65324691"/>
<name>A0A889XPP1_MONFR</name>
<dbReference type="AlphaFoldDB" id="A0A889XPP1"/>
<reference evidence="1" key="1">
    <citation type="submission" date="2020-01" db="EMBL/GenBank/DDBJ databases">
        <authorList>
            <person name="Ozkilinc H."/>
            <person name="Yildiz G."/>
        </authorList>
    </citation>
    <scope>NUCLEOTIDE SEQUENCE</scope>
</reference>
<proteinExistence type="predicted"/>
<geneLocation type="mitochondrion" evidence="1"/>
<sequence>MLQSSPTRLGCEEALNGKRIGVAINIWVPYLAEWLK</sequence>
<keyword evidence="1" id="KW-0496">Mitochondrion</keyword>
<dbReference type="RefSeq" id="YP_010121825.1">
    <property type="nucleotide sequence ID" value="NC_056195.1"/>
</dbReference>
<evidence type="ECO:0000313" key="1">
    <source>
        <dbReference type="EMBL" id="QRF72201.1"/>
    </source>
</evidence>
<gene>
    <name evidence="1" type="primary">orf200</name>
</gene>
<protein>
    <submittedName>
        <fullName evidence="1">Uncharacterized protein</fullName>
    </submittedName>
</protein>
<dbReference type="EMBL" id="MT005827">
    <property type="protein sequence ID" value="QRF72201.1"/>
    <property type="molecule type" value="Genomic_DNA"/>
</dbReference>
<accession>A0A889XPP1</accession>
<organism evidence="1">
    <name type="scientific">Monilinia fructicola</name>
    <name type="common">Brown rot fungus</name>
    <name type="synonym">Ciboria fructicola</name>
    <dbReference type="NCBI Taxonomy" id="38448"/>
    <lineage>
        <taxon>Eukaryota</taxon>
        <taxon>Fungi</taxon>
        <taxon>Dikarya</taxon>
        <taxon>Ascomycota</taxon>
        <taxon>Pezizomycotina</taxon>
        <taxon>Leotiomycetes</taxon>
        <taxon>Helotiales</taxon>
        <taxon>Sclerotiniaceae</taxon>
        <taxon>Monilinia</taxon>
    </lineage>
</organism>